<dbReference type="InterPro" id="IPR012336">
    <property type="entry name" value="Thioredoxin-like_fold"/>
</dbReference>
<dbReference type="EMBL" id="QLMA01000008">
    <property type="protein sequence ID" value="RAJ76629.1"/>
    <property type="molecule type" value="Genomic_DNA"/>
</dbReference>
<keyword evidence="2" id="KW-0201">Cytochrome c-type biogenesis</keyword>
<protein>
    <submittedName>
        <fullName evidence="7">Thioredoxin-like protein</fullName>
    </submittedName>
</protein>
<dbReference type="InterPro" id="IPR013766">
    <property type="entry name" value="Thioredoxin_domain"/>
</dbReference>
<dbReference type="PANTHER" id="PTHR42852:SF6">
    <property type="entry name" value="THIOL:DISULFIDE INTERCHANGE PROTEIN DSBE"/>
    <property type="match status" value="1"/>
</dbReference>
<dbReference type="CDD" id="cd02966">
    <property type="entry name" value="TlpA_like_family"/>
    <property type="match status" value="1"/>
</dbReference>
<dbReference type="GO" id="GO:0017004">
    <property type="term" value="P:cytochrome complex assembly"/>
    <property type="evidence" value="ECO:0007669"/>
    <property type="project" value="UniProtKB-KW"/>
</dbReference>
<evidence type="ECO:0000313" key="7">
    <source>
        <dbReference type="EMBL" id="RAJ76629.1"/>
    </source>
</evidence>
<dbReference type="InterPro" id="IPR036249">
    <property type="entry name" value="Thioredoxin-like_sf"/>
</dbReference>
<organism evidence="7 8">
    <name type="scientific">Chitinophaga dinghuensis</name>
    <dbReference type="NCBI Taxonomy" id="1539050"/>
    <lineage>
        <taxon>Bacteria</taxon>
        <taxon>Pseudomonadati</taxon>
        <taxon>Bacteroidota</taxon>
        <taxon>Chitinophagia</taxon>
        <taxon>Chitinophagales</taxon>
        <taxon>Chitinophagaceae</taxon>
        <taxon>Chitinophaga</taxon>
    </lineage>
</organism>
<dbReference type="InterPro" id="IPR050553">
    <property type="entry name" value="Thioredoxin_ResA/DsbE_sf"/>
</dbReference>
<comment type="caution">
    <text evidence="7">The sequence shown here is derived from an EMBL/GenBank/DDBJ whole genome shotgun (WGS) entry which is preliminary data.</text>
</comment>
<dbReference type="PROSITE" id="PS51352">
    <property type="entry name" value="THIOREDOXIN_2"/>
    <property type="match status" value="1"/>
</dbReference>
<dbReference type="GO" id="GO:0030313">
    <property type="term" value="C:cell envelope"/>
    <property type="evidence" value="ECO:0007669"/>
    <property type="project" value="UniProtKB-SubCell"/>
</dbReference>
<dbReference type="Pfam" id="PF13905">
    <property type="entry name" value="Thioredoxin_8"/>
    <property type="match status" value="1"/>
</dbReference>
<reference evidence="7 8" key="1">
    <citation type="submission" date="2018-06" db="EMBL/GenBank/DDBJ databases">
        <title>Genomic Encyclopedia of Archaeal and Bacterial Type Strains, Phase II (KMG-II): from individual species to whole genera.</title>
        <authorList>
            <person name="Goeker M."/>
        </authorList>
    </citation>
    <scope>NUCLEOTIDE SEQUENCE [LARGE SCALE GENOMIC DNA]</scope>
    <source>
        <strain evidence="7 8">DSM 29821</strain>
    </source>
</reference>
<feature type="chain" id="PRO_5016338336" evidence="5">
    <location>
        <begin position="24"/>
        <end position="508"/>
    </location>
</feature>
<evidence type="ECO:0000256" key="5">
    <source>
        <dbReference type="SAM" id="SignalP"/>
    </source>
</evidence>
<evidence type="ECO:0000313" key="8">
    <source>
        <dbReference type="Proteomes" id="UP000249819"/>
    </source>
</evidence>
<evidence type="ECO:0000256" key="1">
    <source>
        <dbReference type="ARBA" id="ARBA00004196"/>
    </source>
</evidence>
<dbReference type="Proteomes" id="UP000249819">
    <property type="component" value="Unassembled WGS sequence"/>
</dbReference>
<dbReference type="SUPFAM" id="SSF52833">
    <property type="entry name" value="Thioredoxin-like"/>
    <property type="match status" value="1"/>
</dbReference>
<keyword evidence="5" id="KW-0732">Signal</keyword>
<dbReference type="AlphaFoldDB" id="A0A327VRC3"/>
<gene>
    <name evidence="7" type="ORF">CLV59_108148</name>
</gene>
<evidence type="ECO:0000256" key="3">
    <source>
        <dbReference type="ARBA" id="ARBA00023157"/>
    </source>
</evidence>
<keyword evidence="8" id="KW-1185">Reference proteome</keyword>
<dbReference type="PANTHER" id="PTHR42852">
    <property type="entry name" value="THIOL:DISULFIDE INTERCHANGE PROTEIN DSBE"/>
    <property type="match status" value="1"/>
</dbReference>
<evidence type="ECO:0000259" key="6">
    <source>
        <dbReference type="PROSITE" id="PS51352"/>
    </source>
</evidence>
<keyword evidence="4" id="KW-0676">Redox-active center</keyword>
<evidence type="ECO:0000256" key="4">
    <source>
        <dbReference type="ARBA" id="ARBA00023284"/>
    </source>
</evidence>
<comment type="subcellular location">
    <subcellularLocation>
        <location evidence="1">Cell envelope</location>
    </subcellularLocation>
</comment>
<name>A0A327VRC3_9BACT</name>
<dbReference type="Gene3D" id="3.40.30.10">
    <property type="entry name" value="Glutaredoxin"/>
    <property type="match status" value="1"/>
</dbReference>
<feature type="signal peptide" evidence="5">
    <location>
        <begin position="1"/>
        <end position="23"/>
    </location>
</feature>
<feature type="domain" description="Thioredoxin" evidence="6">
    <location>
        <begin position="368"/>
        <end position="508"/>
    </location>
</feature>
<accession>A0A327VRC3</accession>
<proteinExistence type="predicted"/>
<dbReference type="OrthoDB" id="1120316at2"/>
<evidence type="ECO:0000256" key="2">
    <source>
        <dbReference type="ARBA" id="ARBA00022748"/>
    </source>
</evidence>
<keyword evidence="3" id="KW-1015">Disulfide bond</keyword>
<sequence length="508" mass="58116">MISFRIKLTCVVLVFLLPLFAMAQFDKPFAKVGTVKISGSVSIPRSIMRDSIKVWISVPQPFTGDVGVYKVPLDFKGQFALNVNTETNISRCVISTDININNQVTMLLQSGQESTISFGYNDDGVINRLKTNYNAGFTDAELIDAQNQFNNMINERSGKPMEPLYNKDFSVFVDHTNSVLLRKRSILDRTTVLSKKMKDIQFKDFSLATYYNDVFNYHTVMVFNYSATNNHKMPDSTDIKTPVRKDYIFLKNLDLNNPMNLYCFSYPTFTQELLRNNTLNIPRIGDTPIHEWTKTIKAIIGDLTGFDKGQFYDMLISNAYAMQFDLELKPLTNTQLQNITQYYKGSELQKILLKKNQEVADMARLKEEMVLNTTPDVSPEALMNAIIARYKGKTVVVDFWATWCAPCLEAIKASREYKKQLADKDVVFVYISSPSSPKKLWEKHIQGIGGQQFYLTQKEWNYLLDTFHFSGIPSYLIFDNKGVLKHQFTAYPGNELMQKKIESVAGVQ</sequence>
<dbReference type="RefSeq" id="WP_111594351.1">
    <property type="nucleotide sequence ID" value="NZ_QLMA01000008.1"/>
</dbReference>